<gene>
    <name evidence="2" type="ORF">GCM10025789_02840</name>
</gene>
<keyword evidence="1" id="KW-0472">Membrane</keyword>
<dbReference type="RefSeq" id="WP_345577878.1">
    <property type="nucleotide sequence ID" value="NZ_BAABLV010000005.1"/>
</dbReference>
<dbReference type="EMBL" id="BAABLV010000005">
    <property type="protein sequence ID" value="GAA4889825.1"/>
    <property type="molecule type" value="Genomic_DNA"/>
</dbReference>
<evidence type="ECO:0008006" key="4">
    <source>
        <dbReference type="Google" id="ProtNLM"/>
    </source>
</evidence>
<evidence type="ECO:0000313" key="2">
    <source>
        <dbReference type="EMBL" id="GAA4889825.1"/>
    </source>
</evidence>
<keyword evidence="1" id="KW-0812">Transmembrane</keyword>
<reference evidence="3" key="1">
    <citation type="journal article" date="2019" name="Int. J. Syst. Evol. Microbiol.">
        <title>The Global Catalogue of Microorganisms (GCM) 10K type strain sequencing project: providing services to taxonomists for standard genome sequencing and annotation.</title>
        <authorList>
            <consortium name="The Broad Institute Genomics Platform"/>
            <consortium name="The Broad Institute Genome Sequencing Center for Infectious Disease"/>
            <person name="Wu L."/>
            <person name="Ma J."/>
        </authorList>
    </citation>
    <scope>NUCLEOTIDE SEQUENCE [LARGE SCALE GENOMIC DNA]</scope>
    <source>
        <strain evidence="3">JCM 19125</strain>
    </source>
</reference>
<comment type="caution">
    <text evidence="2">The sequence shown here is derived from an EMBL/GenBank/DDBJ whole genome shotgun (WGS) entry which is preliminary data.</text>
</comment>
<sequence>MDTSRLIRNVANAVNLSSVLGLVLGVAGRGRLRRRGHLLVFENVRLSFINASAMTVGDVVLVPGRTIEEVERRVPDLMAHEEAHAWQYAYCLGLPFIPLYALAAGWSMFRSGDRATANHFEVQADLLKGGYAVGTKRPISQAWRRRADRAA</sequence>
<accession>A0ABP9F0B6</accession>
<evidence type="ECO:0000313" key="3">
    <source>
        <dbReference type="Proteomes" id="UP001501521"/>
    </source>
</evidence>
<feature type="transmembrane region" description="Helical" evidence="1">
    <location>
        <begin position="6"/>
        <end position="27"/>
    </location>
</feature>
<proteinExistence type="predicted"/>
<organism evidence="2 3">
    <name type="scientific">Tessaracoccus lubricantis</name>
    <dbReference type="NCBI Taxonomy" id="545543"/>
    <lineage>
        <taxon>Bacteria</taxon>
        <taxon>Bacillati</taxon>
        <taxon>Actinomycetota</taxon>
        <taxon>Actinomycetes</taxon>
        <taxon>Propionibacteriales</taxon>
        <taxon>Propionibacteriaceae</taxon>
        <taxon>Tessaracoccus</taxon>
    </lineage>
</organism>
<protein>
    <recommendedName>
        <fullName evidence="4">DUF4157 domain-containing protein</fullName>
    </recommendedName>
</protein>
<name>A0ABP9F0B6_9ACTN</name>
<keyword evidence="3" id="KW-1185">Reference proteome</keyword>
<dbReference type="Proteomes" id="UP001501521">
    <property type="component" value="Unassembled WGS sequence"/>
</dbReference>
<evidence type="ECO:0000256" key="1">
    <source>
        <dbReference type="SAM" id="Phobius"/>
    </source>
</evidence>
<feature type="transmembrane region" description="Helical" evidence="1">
    <location>
        <begin position="87"/>
        <end position="109"/>
    </location>
</feature>
<keyword evidence="1" id="KW-1133">Transmembrane helix</keyword>